<dbReference type="SMART" id="SM00859">
    <property type="entry name" value="Semialdhyde_dh"/>
    <property type="match status" value="1"/>
</dbReference>
<evidence type="ECO:0000256" key="5">
    <source>
        <dbReference type="ARBA" id="ARBA00023002"/>
    </source>
</evidence>
<keyword evidence="3" id="KW-0028">Amino-acid biosynthesis</keyword>
<dbReference type="PATRIC" id="fig|1318743.3.peg.1057"/>
<dbReference type="GO" id="GO:0006526">
    <property type="term" value="P:L-arginine biosynthetic process"/>
    <property type="evidence" value="ECO:0007669"/>
    <property type="project" value="UniProtKB-KW"/>
</dbReference>
<dbReference type="STRING" id="1318743.PU02_1043"/>
<feature type="domain" description="Semialdehyde dehydrogenase NAD-binding" evidence="7">
    <location>
        <begin position="4"/>
        <end position="106"/>
    </location>
</feature>
<dbReference type="PANTHER" id="PTHR32338:SF10">
    <property type="entry name" value="N-ACETYL-GAMMA-GLUTAMYL-PHOSPHATE REDUCTASE, CHLOROPLASTIC-RELATED"/>
    <property type="match status" value="1"/>
</dbReference>
<organism evidence="8 9">
    <name type="scientific">Bartonella ancashensis</name>
    <dbReference type="NCBI Taxonomy" id="1318743"/>
    <lineage>
        <taxon>Bacteria</taxon>
        <taxon>Pseudomonadati</taxon>
        <taxon>Pseudomonadota</taxon>
        <taxon>Alphaproteobacteria</taxon>
        <taxon>Hyphomicrobiales</taxon>
        <taxon>Bartonellaceae</taxon>
        <taxon>Bartonella</taxon>
    </lineage>
</organism>
<dbReference type="RefSeq" id="WP_144417879.1">
    <property type="nucleotide sequence ID" value="NZ_CP010401.1"/>
</dbReference>
<dbReference type="Gene3D" id="3.40.50.720">
    <property type="entry name" value="NAD(P)-binding Rossmann-like Domain"/>
    <property type="match status" value="1"/>
</dbReference>
<dbReference type="GO" id="GO:0003942">
    <property type="term" value="F:N-acetyl-gamma-glutamyl-phosphate reductase activity"/>
    <property type="evidence" value="ECO:0007669"/>
    <property type="project" value="UniProtKB-EC"/>
</dbReference>
<dbReference type="EC" id="1.2.1.38" evidence="8"/>
<keyword evidence="9" id="KW-1185">Reference proteome</keyword>
<evidence type="ECO:0000256" key="4">
    <source>
        <dbReference type="ARBA" id="ARBA00022857"/>
    </source>
</evidence>
<protein>
    <submittedName>
        <fullName evidence="8">N-acetyl-gamma-glutamyl-phosphate reductase</fullName>
        <ecNumber evidence="8">1.2.1.38</ecNumber>
    </submittedName>
</protein>
<name>A0A0M4LH31_9HYPH</name>
<dbReference type="InterPro" id="IPR036291">
    <property type="entry name" value="NAD(P)-bd_dom_sf"/>
</dbReference>
<evidence type="ECO:0000313" key="8">
    <source>
        <dbReference type="EMBL" id="ALE03857.1"/>
    </source>
</evidence>
<proteinExistence type="predicted"/>
<dbReference type="PANTHER" id="PTHR32338">
    <property type="entry name" value="N-ACETYL-GAMMA-GLUTAMYL-PHOSPHATE REDUCTASE, CHLOROPLASTIC-RELATED-RELATED"/>
    <property type="match status" value="1"/>
</dbReference>
<evidence type="ECO:0000313" key="9">
    <source>
        <dbReference type="Proteomes" id="UP000057213"/>
    </source>
</evidence>
<dbReference type="InterPro" id="IPR023013">
    <property type="entry name" value="AGPR_AS"/>
</dbReference>
<evidence type="ECO:0000256" key="3">
    <source>
        <dbReference type="ARBA" id="ARBA00022605"/>
    </source>
</evidence>
<dbReference type="InterPro" id="IPR000534">
    <property type="entry name" value="Semialdehyde_DH_NAD-bd"/>
</dbReference>
<keyword evidence="5 8" id="KW-0560">Oxidoreductase</keyword>
<dbReference type="KEGG" id="banc:PU02_1043"/>
<dbReference type="PROSITE" id="PS01224">
    <property type="entry name" value="ARGC"/>
    <property type="match status" value="1"/>
</dbReference>
<dbReference type="InterPro" id="IPR050085">
    <property type="entry name" value="AGPR"/>
</dbReference>
<dbReference type="InterPro" id="IPR058924">
    <property type="entry name" value="AGPR_dimerisation_dom"/>
</dbReference>
<keyword evidence="2" id="KW-0055">Arginine biosynthesis</keyword>
<gene>
    <name evidence="8" type="ORF">PU02_1043</name>
</gene>
<accession>A0A0M4LH31</accession>
<evidence type="ECO:0000256" key="2">
    <source>
        <dbReference type="ARBA" id="ARBA00022571"/>
    </source>
</evidence>
<dbReference type="Pfam" id="PF22698">
    <property type="entry name" value="Semialdhyde_dhC_1"/>
    <property type="match status" value="1"/>
</dbReference>
<evidence type="ECO:0000256" key="1">
    <source>
        <dbReference type="ARBA" id="ARBA00022490"/>
    </source>
</evidence>
<dbReference type="EMBL" id="CP010401">
    <property type="protein sequence ID" value="ALE03857.1"/>
    <property type="molecule type" value="Genomic_DNA"/>
</dbReference>
<dbReference type="GO" id="GO:0005737">
    <property type="term" value="C:cytoplasm"/>
    <property type="evidence" value="ECO:0007669"/>
    <property type="project" value="InterPro"/>
</dbReference>
<dbReference type="NCBIfam" id="TIGR01851">
    <property type="entry name" value="argC_other"/>
    <property type="match status" value="1"/>
</dbReference>
<dbReference type="CDD" id="cd23935">
    <property type="entry name" value="AGPR_2_C"/>
    <property type="match status" value="1"/>
</dbReference>
<dbReference type="Gene3D" id="3.30.360.10">
    <property type="entry name" value="Dihydrodipicolinate Reductase, domain 2"/>
    <property type="match status" value="1"/>
</dbReference>
<dbReference type="OrthoDB" id="9801289at2"/>
<dbReference type="SUPFAM" id="SSF51735">
    <property type="entry name" value="NAD(P)-binding Rossmann-fold domains"/>
    <property type="match status" value="1"/>
</dbReference>
<dbReference type="GO" id="GO:0051287">
    <property type="term" value="F:NAD binding"/>
    <property type="evidence" value="ECO:0007669"/>
    <property type="project" value="InterPro"/>
</dbReference>
<sequence length="312" mass="34926">MVTRIFIDGEYGTTGLQIRERLAAQPNLEILSLSHADRHKTDLRYDCLDQTDVAILCLPDDAARETVTYLKNNKKLELLIARRHTVLQRIGFMVFPEMTKGQKKRIQEARYVANPGCYPTGAISLIRPLREACLIDSHYPISINAISGYTGGGKKLIEKMESAPSQDSLQDKYFLYALNLEHKHLPEIKIHGKIDQTPVFVPSVGHFPQGMIVNLPLHCRLFSKSANCSDLREIFNAHYSDSQNVISIASQEETDALSQLNPEYLAHKDGLKIFIFCDKNENIFNLCAVLDNLGKGASAAAIQNLNLMLASN</sequence>
<reference evidence="8 9" key="1">
    <citation type="journal article" date="2015" name="Genome Announc.">
        <title>Complete Genome Sequence of Bartonella ancashensis Strain 20.00, Isolated from the Blood of a Patient with Verruga Peruana.</title>
        <authorList>
            <person name="Hang J."/>
            <person name="Mullins K.E."/>
            <person name="Clifford R.J."/>
            <person name="Onmus-Leone F."/>
            <person name="Yang Y."/>
            <person name="Jiang J."/>
            <person name="Leguia M."/>
            <person name="Kasper M.R."/>
            <person name="Maguina C."/>
            <person name="Lesho E.P."/>
            <person name="Jarman R.G."/>
            <person name="Richards A.L."/>
            <person name="Blazes D."/>
        </authorList>
    </citation>
    <scope>NUCLEOTIDE SEQUENCE [LARGE SCALE GENOMIC DNA]</scope>
    <source>
        <strain evidence="8 9">20.00</strain>
    </source>
</reference>
<keyword evidence="4" id="KW-0521">NADP</keyword>
<dbReference type="SUPFAM" id="SSF55347">
    <property type="entry name" value="Glyceraldehyde-3-phosphate dehydrogenase-like, C-terminal domain"/>
    <property type="match status" value="1"/>
</dbReference>
<feature type="active site" evidence="6">
    <location>
        <position position="117"/>
    </location>
</feature>
<dbReference type="Proteomes" id="UP000057213">
    <property type="component" value="Chromosome"/>
</dbReference>
<dbReference type="InterPro" id="IPR010136">
    <property type="entry name" value="AGPR_type-2"/>
</dbReference>
<evidence type="ECO:0000256" key="6">
    <source>
        <dbReference type="PROSITE-ProRule" id="PRU10010"/>
    </source>
</evidence>
<evidence type="ECO:0000259" key="7">
    <source>
        <dbReference type="SMART" id="SM00859"/>
    </source>
</evidence>
<dbReference type="AlphaFoldDB" id="A0A0M4LH31"/>
<keyword evidence="1" id="KW-0963">Cytoplasm</keyword>